<organism evidence="4 5">
    <name type="scientific">Chitinimonas lacunae</name>
    <dbReference type="NCBI Taxonomy" id="1963018"/>
    <lineage>
        <taxon>Bacteria</taxon>
        <taxon>Pseudomonadati</taxon>
        <taxon>Pseudomonadota</taxon>
        <taxon>Betaproteobacteria</taxon>
        <taxon>Neisseriales</taxon>
        <taxon>Chitinibacteraceae</taxon>
        <taxon>Chitinimonas</taxon>
    </lineage>
</organism>
<evidence type="ECO:0000313" key="5">
    <source>
        <dbReference type="Proteomes" id="UP001595791"/>
    </source>
</evidence>
<comment type="caution">
    <text evidence="4">The sequence shown here is derived from an EMBL/GenBank/DDBJ whole genome shotgun (WGS) entry which is preliminary data.</text>
</comment>
<keyword evidence="2" id="KW-0067">ATP-binding</keyword>
<evidence type="ECO:0000256" key="2">
    <source>
        <dbReference type="ARBA" id="ARBA00022840"/>
    </source>
</evidence>
<dbReference type="PANTHER" id="PTHR43384:SF6">
    <property type="entry name" value="SEPTUM SITE-DETERMINING PROTEIN MIND HOMOLOG, CHLOROPLASTIC"/>
    <property type="match status" value="1"/>
</dbReference>
<dbReference type="InterPro" id="IPR002586">
    <property type="entry name" value="CobQ/CobB/MinD/ParA_Nub-bd_dom"/>
</dbReference>
<dbReference type="EMBL" id="JBHSBU010000001">
    <property type="protein sequence ID" value="MFC4158536.1"/>
    <property type="molecule type" value="Genomic_DNA"/>
</dbReference>
<dbReference type="SUPFAM" id="SSF52540">
    <property type="entry name" value="P-loop containing nucleoside triphosphate hydrolases"/>
    <property type="match status" value="1"/>
</dbReference>
<feature type="domain" description="CobQ/CobB/MinD/ParA nucleotide binding" evidence="3">
    <location>
        <begin position="32"/>
        <end position="247"/>
    </location>
</feature>
<name>A0ABV8MNW8_9NEIS</name>
<dbReference type="InterPro" id="IPR027417">
    <property type="entry name" value="P-loop_NTPase"/>
</dbReference>
<gene>
    <name evidence="4" type="ORF">ACFOW7_04080</name>
</gene>
<protein>
    <submittedName>
        <fullName evidence="4">AAA family ATPase</fullName>
    </submittedName>
</protein>
<dbReference type="Pfam" id="PF01656">
    <property type="entry name" value="CbiA"/>
    <property type="match status" value="1"/>
</dbReference>
<evidence type="ECO:0000259" key="3">
    <source>
        <dbReference type="Pfam" id="PF01656"/>
    </source>
</evidence>
<reference evidence="5" key="1">
    <citation type="journal article" date="2019" name="Int. J. Syst. Evol. Microbiol.">
        <title>The Global Catalogue of Microorganisms (GCM) 10K type strain sequencing project: providing services to taxonomists for standard genome sequencing and annotation.</title>
        <authorList>
            <consortium name="The Broad Institute Genomics Platform"/>
            <consortium name="The Broad Institute Genome Sequencing Center for Infectious Disease"/>
            <person name="Wu L."/>
            <person name="Ma J."/>
        </authorList>
    </citation>
    <scope>NUCLEOTIDE SEQUENCE [LARGE SCALE GENOMIC DNA]</scope>
    <source>
        <strain evidence="5">LMG 29894</strain>
    </source>
</reference>
<dbReference type="Proteomes" id="UP001595791">
    <property type="component" value="Unassembled WGS sequence"/>
</dbReference>
<evidence type="ECO:0000256" key="1">
    <source>
        <dbReference type="ARBA" id="ARBA00022741"/>
    </source>
</evidence>
<evidence type="ECO:0000313" key="4">
    <source>
        <dbReference type="EMBL" id="MFC4158536.1"/>
    </source>
</evidence>
<sequence>MTTRFDNYVSTVTSDQAASLRRLVGSAGGRTVAVSGGGQTGITTLSVNLATALAAQDRRVLLLDEDESRHNAINRLQLRQRYAFHHAAAREIRLDELILQAPGFELMPLHIPSHLAVDLPPGRADQLADEYDSLSARIDWVLIDARPIVADSAPGLALAADEVVIAITPSGESITDAYATVKRLHVEFGRRDFWVLANRVRTLETAMALFRRVKEVARRYMDVRLRLMGFVPEDELLGRADRLGEPVTRAFPQAEASIAFNQLAAAMLRWPRRDGSVDRANLLYRALEVSRRLSWDVR</sequence>
<dbReference type="InterPro" id="IPR050625">
    <property type="entry name" value="ParA/MinD_ATPase"/>
</dbReference>
<accession>A0ABV8MNW8</accession>
<dbReference type="Gene3D" id="3.40.50.300">
    <property type="entry name" value="P-loop containing nucleotide triphosphate hydrolases"/>
    <property type="match status" value="1"/>
</dbReference>
<proteinExistence type="predicted"/>
<keyword evidence="5" id="KW-1185">Reference proteome</keyword>
<dbReference type="RefSeq" id="WP_378161314.1">
    <property type="nucleotide sequence ID" value="NZ_JBHSBU010000001.1"/>
</dbReference>
<dbReference type="PANTHER" id="PTHR43384">
    <property type="entry name" value="SEPTUM SITE-DETERMINING PROTEIN MIND HOMOLOG, CHLOROPLASTIC-RELATED"/>
    <property type="match status" value="1"/>
</dbReference>
<keyword evidence="1" id="KW-0547">Nucleotide-binding</keyword>